<gene>
    <name evidence="1" type="ORF">C2S53_018040</name>
</gene>
<reference evidence="1 2" key="1">
    <citation type="journal article" date="2021" name="Nat. Commun.">
        <title>Incipient diploidization of the medicinal plant Perilla within 10,000 years.</title>
        <authorList>
            <person name="Zhang Y."/>
            <person name="Shen Q."/>
            <person name="Leng L."/>
            <person name="Zhang D."/>
            <person name="Chen S."/>
            <person name="Shi Y."/>
            <person name="Ning Z."/>
            <person name="Chen S."/>
        </authorList>
    </citation>
    <scope>NUCLEOTIDE SEQUENCE [LARGE SCALE GENOMIC DNA]</scope>
    <source>
        <strain evidence="2">cv. PC099</strain>
    </source>
</reference>
<protein>
    <recommendedName>
        <fullName evidence="3">Transposase MuDR plant domain-containing protein</fullName>
    </recommendedName>
</protein>
<evidence type="ECO:0000313" key="2">
    <source>
        <dbReference type="Proteomes" id="UP001190926"/>
    </source>
</evidence>
<evidence type="ECO:0008006" key="3">
    <source>
        <dbReference type="Google" id="ProtNLM"/>
    </source>
</evidence>
<dbReference type="AlphaFoldDB" id="A0AAD4J7L3"/>
<comment type="caution">
    <text evidence="1">The sequence shown here is derived from an EMBL/GenBank/DDBJ whole genome shotgun (WGS) entry which is preliminary data.</text>
</comment>
<organism evidence="1 2">
    <name type="scientific">Perilla frutescens var. hirtella</name>
    <name type="common">Perilla citriodora</name>
    <name type="synonym">Perilla setoyensis</name>
    <dbReference type="NCBI Taxonomy" id="608512"/>
    <lineage>
        <taxon>Eukaryota</taxon>
        <taxon>Viridiplantae</taxon>
        <taxon>Streptophyta</taxon>
        <taxon>Embryophyta</taxon>
        <taxon>Tracheophyta</taxon>
        <taxon>Spermatophyta</taxon>
        <taxon>Magnoliopsida</taxon>
        <taxon>eudicotyledons</taxon>
        <taxon>Gunneridae</taxon>
        <taxon>Pentapetalae</taxon>
        <taxon>asterids</taxon>
        <taxon>lamiids</taxon>
        <taxon>Lamiales</taxon>
        <taxon>Lamiaceae</taxon>
        <taxon>Nepetoideae</taxon>
        <taxon>Elsholtzieae</taxon>
        <taxon>Perilla</taxon>
    </lineage>
</organism>
<keyword evidence="2" id="KW-1185">Reference proteome</keyword>
<evidence type="ECO:0000313" key="1">
    <source>
        <dbReference type="EMBL" id="KAH6828691.1"/>
    </source>
</evidence>
<dbReference type="EMBL" id="SDAM02000121">
    <property type="protein sequence ID" value="KAH6828691.1"/>
    <property type="molecule type" value="Genomic_DNA"/>
</dbReference>
<name>A0AAD4J7L3_PERFH</name>
<accession>A0AAD4J7L3</accession>
<dbReference type="PANTHER" id="PTHR31973:SF195">
    <property type="entry name" value="MUDR FAMILY TRANSPOSASE"/>
    <property type="match status" value="1"/>
</dbReference>
<proteinExistence type="predicted"/>
<dbReference type="PANTHER" id="PTHR31973">
    <property type="entry name" value="POLYPROTEIN, PUTATIVE-RELATED"/>
    <property type="match status" value="1"/>
</dbReference>
<sequence length="569" mass="64513">MVRHRIIVRHSGRWERAQYVDGVEEQVIMSSDGFCFRSLIREIHELLKTDPTSVEYQLSWMSSTNSGRQIKTRLKDDADLLDLLHEQSSEMVVYVVQKGCSSSRVIPDTVPEERDPIRSTGGRRRLMGMMGEATSSNTRSEDVPERALSNWVVPLANLDIAGPLNWGDPSAAHTDTLYKGAIFRTNDDLALTVGLYLMQNRVEYVVYRSNKKRLVYMCKHGRECPFRLCDVVDGVVWRIYKFNTTHTSHMDMSRIAPRQVPARVIAKHFARKLVDEGVVLKPKEMMSELLREYMIQINYSFTLRSRNIAIEMIYGDYDKSAFQEGSRPVVVIDGTHLKGRNKGILFVAATKDGNEQILPIAIGLDVFQRHMSALELVSTPAYQKLCRIGPEHWSRSQCPARRFSFMTSNAAESLNARLLAAAQSWDHVLTPEAVNKLLKNVEHVRCFPIRCTTLAHLWKVEVGRESFMVDLQHRTYDCGEFELDLIPCSHATAAIRFSGGHIYDFVDRCYKTETVVSIYDSVIMGLLSSEKWILSPYGSPLVLAPMIKKQDGRPRMSGARGGVEASSSL</sequence>
<dbReference type="Proteomes" id="UP001190926">
    <property type="component" value="Unassembled WGS sequence"/>
</dbReference>